<dbReference type="FunFam" id="3.90.1150.10:FF:000063">
    <property type="entry name" value="Probable cystathionine gamma-synthase"/>
    <property type="match status" value="1"/>
</dbReference>
<evidence type="ECO:0000256" key="3">
    <source>
        <dbReference type="ARBA" id="ARBA00034478"/>
    </source>
</evidence>
<dbReference type="SUPFAM" id="SSF53383">
    <property type="entry name" value="PLP-dependent transferases"/>
    <property type="match status" value="1"/>
</dbReference>
<dbReference type="InterPro" id="IPR015424">
    <property type="entry name" value="PyrdxlP-dep_Trfase"/>
</dbReference>
<comment type="caution">
    <text evidence="6">The sequence shown here is derived from an EMBL/GenBank/DDBJ whole genome shotgun (WGS) entry which is preliminary data.</text>
</comment>
<evidence type="ECO:0000313" key="7">
    <source>
        <dbReference type="Proteomes" id="UP001302321"/>
    </source>
</evidence>
<keyword evidence="2 5" id="KW-0663">Pyridoxal phosphate</keyword>
<dbReference type="InterPro" id="IPR015422">
    <property type="entry name" value="PyrdxlP-dep_Trfase_small"/>
</dbReference>
<protein>
    <submittedName>
        <fullName evidence="6">Cystathionine gamma-synthase</fullName>
    </submittedName>
</protein>
<accession>A0AAN7AA39</accession>
<evidence type="ECO:0000313" key="6">
    <source>
        <dbReference type="EMBL" id="KAK4178042.1"/>
    </source>
</evidence>
<keyword evidence="7" id="KW-1185">Reference proteome</keyword>
<dbReference type="PANTHER" id="PTHR42699:SF1">
    <property type="entry name" value="CYSTATHIONINE GAMMA-SYNTHASE-RELATED"/>
    <property type="match status" value="1"/>
</dbReference>
<gene>
    <name evidence="6" type="ORF">QBC36DRAFT_235185</name>
</gene>
<dbReference type="GO" id="GO:0030170">
    <property type="term" value="F:pyridoxal phosphate binding"/>
    <property type="evidence" value="ECO:0007669"/>
    <property type="project" value="InterPro"/>
</dbReference>
<dbReference type="AlphaFoldDB" id="A0AAN7AA39"/>
<proteinExistence type="inferred from homology"/>
<sequence>MQSYALPVDPANLQLGDPLPPNDPHAISVHLPTWDDTLGWVTKSPSVLHAMKTGYPRFFMPRVVDQLGRRLAQHVGAGDDGTPMVFASKRWAEMFREYMGEDLLASDRVFRVMWYGGVGDTKNDEEGPCLWLAVVVGEQKGPEVSKARMFWQHTGYGISSRRAVFWLERAPFLNGEQCQRGQQMCNGRQGGWSSLGNGYSCGEHAVEQAKEDISSHIAGLLSDGEIVLGKDDVLLYPGGMAAISELIATITDMKPSIPVRDGKRSKVAVFGFLYVDTIKVLERVHNCEVTVYGYSSSDTEHFGRRLENGEQFHAVFTEFTGNPLLQSPHLERLVSLRKSFQFVLAVDDTVGTAVCLHVLRHCDVVCTSLTKMFSGKCNVMGGSLGLNPKSTLYTSLQMDLYSRHQQQKNVWYWEDVLVMAQNCHDFVRRVEAASENALAVVELLEESPMVKKVFYPSLGDSTGYNAYKRPGAGYGFLLSITFNTKEEAMAFYDGLDVAKGPSLGTNFTLCCAYTLLAHYNELDRAAQFGVEQYLVRISVGVEERGWLLERTRGALKAAMAAS</sequence>
<reference evidence="6" key="2">
    <citation type="submission" date="2023-05" db="EMBL/GenBank/DDBJ databases">
        <authorList>
            <consortium name="Lawrence Berkeley National Laboratory"/>
            <person name="Steindorff A."/>
            <person name="Hensen N."/>
            <person name="Bonometti L."/>
            <person name="Westerberg I."/>
            <person name="Brannstrom I.O."/>
            <person name="Guillou S."/>
            <person name="Cros-Aarteil S."/>
            <person name="Calhoun S."/>
            <person name="Haridas S."/>
            <person name="Kuo A."/>
            <person name="Mondo S."/>
            <person name="Pangilinan J."/>
            <person name="Riley R."/>
            <person name="Labutti K."/>
            <person name="Andreopoulos B."/>
            <person name="Lipzen A."/>
            <person name="Chen C."/>
            <person name="Yanf M."/>
            <person name="Daum C."/>
            <person name="Ng V."/>
            <person name="Clum A."/>
            <person name="Ohm R."/>
            <person name="Martin F."/>
            <person name="Silar P."/>
            <person name="Natvig D."/>
            <person name="Lalanne C."/>
            <person name="Gautier V."/>
            <person name="Ament-Velasquez S.L."/>
            <person name="Kruys A."/>
            <person name="Hutchinson M.I."/>
            <person name="Powell A.J."/>
            <person name="Barry K."/>
            <person name="Miller A.N."/>
            <person name="Grigoriev I.V."/>
            <person name="Debuchy R."/>
            <person name="Gladieux P."/>
            <person name="Thoren M.H."/>
            <person name="Johannesson H."/>
        </authorList>
    </citation>
    <scope>NUCLEOTIDE SEQUENCE</scope>
    <source>
        <strain evidence="6">CBS 892.96</strain>
    </source>
</reference>
<dbReference type="PANTHER" id="PTHR42699">
    <property type="match status" value="1"/>
</dbReference>
<evidence type="ECO:0000256" key="4">
    <source>
        <dbReference type="ARBA" id="ARBA00061376"/>
    </source>
</evidence>
<organism evidence="6 7">
    <name type="scientific">Triangularia setosa</name>
    <dbReference type="NCBI Taxonomy" id="2587417"/>
    <lineage>
        <taxon>Eukaryota</taxon>
        <taxon>Fungi</taxon>
        <taxon>Dikarya</taxon>
        <taxon>Ascomycota</taxon>
        <taxon>Pezizomycotina</taxon>
        <taxon>Sordariomycetes</taxon>
        <taxon>Sordariomycetidae</taxon>
        <taxon>Sordariales</taxon>
        <taxon>Podosporaceae</taxon>
        <taxon>Triangularia</taxon>
    </lineage>
</organism>
<evidence type="ECO:0000256" key="2">
    <source>
        <dbReference type="ARBA" id="ARBA00022898"/>
    </source>
</evidence>
<dbReference type="GO" id="GO:0019346">
    <property type="term" value="P:transsulfuration"/>
    <property type="evidence" value="ECO:0007669"/>
    <property type="project" value="InterPro"/>
</dbReference>
<dbReference type="Gene3D" id="3.90.1150.10">
    <property type="entry name" value="Aspartate Aminotransferase, domain 1"/>
    <property type="match status" value="1"/>
</dbReference>
<dbReference type="InterPro" id="IPR000277">
    <property type="entry name" value="Cys/Met-Metab_PyrdxlP-dep_enz"/>
</dbReference>
<reference evidence="6" key="1">
    <citation type="journal article" date="2023" name="Mol. Phylogenet. Evol.">
        <title>Genome-scale phylogeny and comparative genomics of the fungal order Sordariales.</title>
        <authorList>
            <person name="Hensen N."/>
            <person name="Bonometti L."/>
            <person name="Westerberg I."/>
            <person name="Brannstrom I.O."/>
            <person name="Guillou S."/>
            <person name="Cros-Aarteil S."/>
            <person name="Calhoun S."/>
            <person name="Haridas S."/>
            <person name="Kuo A."/>
            <person name="Mondo S."/>
            <person name="Pangilinan J."/>
            <person name="Riley R."/>
            <person name="LaButti K."/>
            <person name="Andreopoulos B."/>
            <person name="Lipzen A."/>
            <person name="Chen C."/>
            <person name="Yan M."/>
            <person name="Daum C."/>
            <person name="Ng V."/>
            <person name="Clum A."/>
            <person name="Steindorff A."/>
            <person name="Ohm R.A."/>
            <person name="Martin F."/>
            <person name="Silar P."/>
            <person name="Natvig D.O."/>
            <person name="Lalanne C."/>
            <person name="Gautier V."/>
            <person name="Ament-Velasquez S.L."/>
            <person name="Kruys A."/>
            <person name="Hutchinson M.I."/>
            <person name="Powell A.J."/>
            <person name="Barry K."/>
            <person name="Miller A.N."/>
            <person name="Grigoriev I.V."/>
            <person name="Debuchy R."/>
            <person name="Gladieux P."/>
            <person name="Hiltunen Thoren M."/>
            <person name="Johannesson H."/>
        </authorList>
    </citation>
    <scope>NUCLEOTIDE SEQUENCE</scope>
    <source>
        <strain evidence="6">CBS 892.96</strain>
    </source>
</reference>
<dbReference type="InterPro" id="IPR051750">
    <property type="entry name" value="Trans-sulfuration_enzymes"/>
</dbReference>
<dbReference type="GO" id="GO:0003962">
    <property type="term" value="F:cystathionine gamma-synthase activity"/>
    <property type="evidence" value="ECO:0007669"/>
    <property type="project" value="TreeGrafter"/>
</dbReference>
<dbReference type="EMBL" id="MU866148">
    <property type="protein sequence ID" value="KAK4178042.1"/>
    <property type="molecule type" value="Genomic_DNA"/>
</dbReference>
<comment type="cofactor">
    <cofactor evidence="1 5">
        <name>pyridoxal 5'-phosphate</name>
        <dbReference type="ChEBI" id="CHEBI:597326"/>
    </cofactor>
</comment>
<evidence type="ECO:0000256" key="5">
    <source>
        <dbReference type="RuleBase" id="RU362118"/>
    </source>
</evidence>
<dbReference type="Proteomes" id="UP001302321">
    <property type="component" value="Unassembled WGS sequence"/>
</dbReference>
<dbReference type="Gene3D" id="3.40.640.10">
    <property type="entry name" value="Type I PLP-dependent aspartate aminotransferase-like (Major domain)"/>
    <property type="match status" value="1"/>
</dbReference>
<dbReference type="InterPro" id="IPR015421">
    <property type="entry name" value="PyrdxlP-dep_Trfase_major"/>
</dbReference>
<dbReference type="Pfam" id="PF01053">
    <property type="entry name" value="Cys_Met_Meta_PP"/>
    <property type="match status" value="1"/>
</dbReference>
<evidence type="ECO:0000256" key="1">
    <source>
        <dbReference type="ARBA" id="ARBA00001933"/>
    </source>
</evidence>
<comment type="pathway">
    <text evidence="3">Amino-acid biosynthesis; L-methionine biosynthesis via de novo pathway.</text>
</comment>
<name>A0AAN7AA39_9PEZI</name>
<comment type="similarity">
    <text evidence="4">Belongs to the trans-sulfuration enzymes family. MET7 subfamily.</text>
</comment>